<dbReference type="SMART" id="SM00862">
    <property type="entry name" value="Trans_reg_C"/>
    <property type="match status" value="1"/>
</dbReference>
<dbReference type="GO" id="GO:0003677">
    <property type="term" value="F:DNA binding"/>
    <property type="evidence" value="ECO:0007669"/>
    <property type="project" value="UniProtKB-UniRule"/>
</dbReference>
<dbReference type="PANTHER" id="PTHR35807:SF1">
    <property type="entry name" value="TRANSCRIPTIONAL REGULATOR REDD"/>
    <property type="match status" value="1"/>
</dbReference>
<dbReference type="InterPro" id="IPR019734">
    <property type="entry name" value="TPR_rpt"/>
</dbReference>
<evidence type="ECO:0000313" key="7">
    <source>
        <dbReference type="EMBL" id="MBB5964615.1"/>
    </source>
</evidence>
<evidence type="ECO:0000256" key="4">
    <source>
        <dbReference type="ARBA" id="ARBA00023163"/>
    </source>
</evidence>
<dbReference type="Gene3D" id="1.25.40.10">
    <property type="entry name" value="Tetratricopeptide repeat domain"/>
    <property type="match status" value="3"/>
</dbReference>
<dbReference type="RefSeq" id="WP_184943554.1">
    <property type="nucleotide sequence ID" value="NZ_BAAAWZ010000001.1"/>
</dbReference>
<dbReference type="PRINTS" id="PR00364">
    <property type="entry name" value="DISEASERSIST"/>
</dbReference>
<evidence type="ECO:0000256" key="1">
    <source>
        <dbReference type="ARBA" id="ARBA00005820"/>
    </source>
</evidence>
<reference evidence="7 8" key="1">
    <citation type="submission" date="2020-08" db="EMBL/GenBank/DDBJ databases">
        <title>Genomic Encyclopedia of Type Strains, Phase III (KMG-III): the genomes of soil and plant-associated and newly described type strains.</title>
        <authorList>
            <person name="Whitman W."/>
        </authorList>
    </citation>
    <scope>NUCLEOTIDE SEQUENCE [LARGE SCALE GENOMIC DNA]</scope>
    <source>
        <strain evidence="7 8">CECT 3303</strain>
    </source>
</reference>
<dbReference type="SUPFAM" id="SSF52540">
    <property type="entry name" value="P-loop containing nucleoside triphosphate hydrolases"/>
    <property type="match status" value="1"/>
</dbReference>
<feature type="domain" description="OmpR/PhoB-type" evidence="6">
    <location>
        <begin position="1"/>
        <end position="99"/>
    </location>
</feature>
<dbReference type="Pfam" id="PF13424">
    <property type="entry name" value="TPR_12"/>
    <property type="match status" value="1"/>
</dbReference>
<dbReference type="InterPro" id="IPR011990">
    <property type="entry name" value="TPR-like_helical_dom_sf"/>
</dbReference>
<dbReference type="InterPro" id="IPR027417">
    <property type="entry name" value="P-loop_NTPase"/>
</dbReference>
<evidence type="ECO:0000313" key="8">
    <source>
        <dbReference type="Proteomes" id="UP000562352"/>
    </source>
</evidence>
<proteinExistence type="inferred from homology"/>
<dbReference type="SUPFAM" id="SSF48452">
    <property type="entry name" value="TPR-like"/>
    <property type="match status" value="3"/>
</dbReference>
<dbReference type="Pfam" id="PF00486">
    <property type="entry name" value="Trans_reg_C"/>
    <property type="match status" value="1"/>
</dbReference>
<dbReference type="InterPro" id="IPR036388">
    <property type="entry name" value="WH-like_DNA-bd_sf"/>
</dbReference>
<dbReference type="EMBL" id="JACHJJ010000012">
    <property type="protein sequence ID" value="MBB5964615.1"/>
    <property type="molecule type" value="Genomic_DNA"/>
</dbReference>
<dbReference type="GO" id="GO:0006355">
    <property type="term" value="P:regulation of DNA-templated transcription"/>
    <property type="evidence" value="ECO:0007669"/>
    <property type="project" value="InterPro"/>
</dbReference>
<sequence length="1023" mass="110851">MVEFRVLGPLEIRAASGQLLVPKRRKTRTLLAVLLLRANTAVSADELLETLWEEDRPPSARANLQSYVSELRKLLGGGIALAADGYLLTVDEDGYDAARFRALAGSGQRALAAGRSAEAAHHLAGALALWRGDLVDGLPLPQWLWPERAALEEARLSAYEDLARARLALGQHDDLVAGLIEFTGRNPLREKAWALLMLALHRCGRTAEAVDSYQSAREVLKEELGVAPNRELRELHGRILREDPGLLRPPGPVSPALAAVPRPHQLPAGVGDFVGRSGYLRVLDDLFRTEGGGSVSCALTGTGGVGKTALAVHWANSAAARFPDGQLYVDLRGFTPSARPMHPIEALSRFLRSLGVPPEQIPLTTDEAASLYRSLLSGKRVLVLLDNAFDGDQVRPLIPPVPSCTLITSRDRLDCLAALDGVRRIGVDVMSGEEAGELLRRITGAECERLARFCDHLPLALRLAATQIAGDPRLDTAAYLKRLDDADPLDLLDGGIGRRRAIRSAFDLSYRRLPYETRRLFRALSVMPGADFTAETAAAVLDAPLDAVAASLDVLSRAHLVTGDADGRFGLHDLLRAYALERFGEEDDASARRRAHHRLTRWYLRHARAASELVCPQMIFLPADLSPPPSFGDEVAALRWLESERHNLLSLADRLAGPAKWLLVDALRGYWYLRRHSSDWLRHVESALAAAESAADPTAQAAMRGSLAEVCLLLERHTEALGHNTAALELSQTAGWTEHEAATLGRLGTFHLARGEPSLASEYCLRAIEVHRRAGVHRGVISNLGNLGLANIHLGNLRHAAEQLGEALRWERERRSTMGEAIALGNLGLVAHHMGEPDLAATRLDRALELFGILKNEYGTADTLSSLAAVHHDVDAHGPAHDLAVRARDLARAIGDTRTEASATSTLGTTVRAGAPRRAARLHEQALSLALTGHFRYETAQAHIELAVSLRSLGDDAAAARHAEHALAVTRRNGFRRLEGYALLAAARPDQAGSVFAEVGDALGLTRSRRSCMADVKRSCASS</sequence>
<comment type="caution">
    <text evidence="7">The sequence shown here is derived from an EMBL/GenBank/DDBJ whole genome shotgun (WGS) entry which is preliminary data.</text>
</comment>
<dbReference type="Proteomes" id="UP000562352">
    <property type="component" value="Unassembled WGS sequence"/>
</dbReference>
<dbReference type="Gene3D" id="3.40.50.300">
    <property type="entry name" value="P-loop containing nucleotide triphosphate hydrolases"/>
    <property type="match status" value="1"/>
</dbReference>
<dbReference type="Gene3D" id="1.10.10.10">
    <property type="entry name" value="Winged helix-like DNA-binding domain superfamily/Winged helix DNA-binding domain"/>
    <property type="match status" value="2"/>
</dbReference>
<evidence type="ECO:0000256" key="3">
    <source>
        <dbReference type="ARBA" id="ARBA00023125"/>
    </source>
</evidence>
<dbReference type="SMART" id="SM01043">
    <property type="entry name" value="BTAD"/>
    <property type="match status" value="1"/>
</dbReference>
<dbReference type="PANTHER" id="PTHR35807">
    <property type="entry name" value="TRANSCRIPTIONAL REGULATOR REDD-RELATED"/>
    <property type="match status" value="1"/>
</dbReference>
<dbReference type="PROSITE" id="PS51755">
    <property type="entry name" value="OMPR_PHOB"/>
    <property type="match status" value="1"/>
</dbReference>
<comment type="similarity">
    <text evidence="1">Belongs to the AfsR/DnrI/RedD regulatory family.</text>
</comment>
<dbReference type="InterPro" id="IPR016032">
    <property type="entry name" value="Sig_transdc_resp-reg_C-effctor"/>
</dbReference>
<dbReference type="AlphaFoldDB" id="A0A841D910"/>
<dbReference type="SUPFAM" id="SSF46894">
    <property type="entry name" value="C-terminal effector domain of the bipartite response regulators"/>
    <property type="match status" value="1"/>
</dbReference>
<gene>
    <name evidence="7" type="ORF">FHS22_003899</name>
</gene>
<name>A0A841D910_PLAVE</name>
<organism evidence="7 8">
    <name type="scientific">Planomonospora venezuelensis</name>
    <dbReference type="NCBI Taxonomy" id="1999"/>
    <lineage>
        <taxon>Bacteria</taxon>
        <taxon>Bacillati</taxon>
        <taxon>Actinomycetota</taxon>
        <taxon>Actinomycetes</taxon>
        <taxon>Streptosporangiales</taxon>
        <taxon>Streptosporangiaceae</taxon>
        <taxon>Planomonospora</taxon>
    </lineage>
</organism>
<evidence type="ECO:0000259" key="6">
    <source>
        <dbReference type="PROSITE" id="PS51755"/>
    </source>
</evidence>
<feature type="DNA-binding region" description="OmpR/PhoB-type" evidence="5">
    <location>
        <begin position="1"/>
        <end position="99"/>
    </location>
</feature>
<keyword evidence="3 5" id="KW-0238">DNA-binding</keyword>
<keyword evidence="8" id="KW-1185">Reference proteome</keyword>
<keyword evidence="4" id="KW-0804">Transcription</keyword>
<dbReference type="InterPro" id="IPR051677">
    <property type="entry name" value="AfsR-DnrI-RedD_regulator"/>
</dbReference>
<dbReference type="Pfam" id="PF03704">
    <property type="entry name" value="BTAD"/>
    <property type="match status" value="1"/>
</dbReference>
<protein>
    <submittedName>
        <fullName evidence="7">DNA-binding SARP family transcriptional activator/Tfp pilus assembly protein PilF</fullName>
    </submittedName>
</protein>
<dbReference type="CDD" id="cd15831">
    <property type="entry name" value="BTAD"/>
    <property type="match status" value="1"/>
</dbReference>
<evidence type="ECO:0000256" key="5">
    <source>
        <dbReference type="PROSITE-ProRule" id="PRU01091"/>
    </source>
</evidence>
<dbReference type="GO" id="GO:0000160">
    <property type="term" value="P:phosphorelay signal transduction system"/>
    <property type="evidence" value="ECO:0007669"/>
    <property type="project" value="InterPro"/>
</dbReference>
<accession>A0A841D910</accession>
<evidence type="ECO:0000256" key="2">
    <source>
        <dbReference type="ARBA" id="ARBA00023015"/>
    </source>
</evidence>
<dbReference type="InterPro" id="IPR001867">
    <property type="entry name" value="OmpR/PhoB-type_DNA-bd"/>
</dbReference>
<dbReference type="InterPro" id="IPR005158">
    <property type="entry name" value="BTAD"/>
</dbReference>
<keyword evidence="2" id="KW-0805">Transcription regulation</keyword>
<dbReference type="SMART" id="SM00028">
    <property type="entry name" value="TPR"/>
    <property type="match status" value="5"/>
</dbReference>